<keyword evidence="1" id="KW-0547">Nucleotide-binding</keyword>
<dbReference type="Gene3D" id="1.10.3090.10">
    <property type="entry name" value="cca-adding enzyme, domain 2"/>
    <property type="match status" value="1"/>
</dbReference>
<dbReference type="SUPFAM" id="SSF109604">
    <property type="entry name" value="HD-domain/PDEase-like"/>
    <property type="match status" value="1"/>
</dbReference>
<organism evidence="3 4">
    <name type="scientific">Tengunoibacter tsumagoiensis</name>
    <dbReference type="NCBI Taxonomy" id="2014871"/>
    <lineage>
        <taxon>Bacteria</taxon>
        <taxon>Bacillati</taxon>
        <taxon>Chloroflexota</taxon>
        <taxon>Ktedonobacteria</taxon>
        <taxon>Ktedonobacterales</taxon>
        <taxon>Dictyobacteraceae</taxon>
        <taxon>Tengunoibacter</taxon>
    </lineage>
</organism>
<dbReference type="GO" id="GO:0000166">
    <property type="term" value="F:nucleotide binding"/>
    <property type="evidence" value="ECO:0007669"/>
    <property type="project" value="UniProtKB-KW"/>
</dbReference>
<keyword evidence="4" id="KW-1185">Reference proteome</keyword>
<dbReference type="InterPro" id="IPR003607">
    <property type="entry name" value="HD/PDEase_dom"/>
</dbReference>
<dbReference type="InterPro" id="IPR050124">
    <property type="entry name" value="tRNA_CCA-adding_enzyme"/>
</dbReference>
<dbReference type="AlphaFoldDB" id="A0A401ZXJ0"/>
<dbReference type="Proteomes" id="UP000287352">
    <property type="component" value="Unassembled WGS sequence"/>
</dbReference>
<evidence type="ECO:0000313" key="4">
    <source>
        <dbReference type="Proteomes" id="UP000287352"/>
    </source>
</evidence>
<dbReference type="InterPro" id="IPR006674">
    <property type="entry name" value="HD_domain"/>
</dbReference>
<reference evidence="4" key="1">
    <citation type="submission" date="2018-12" db="EMBL/GenBank/DDBJ databases">
        <title>Tengunoibacter tsumagoiensis gen. nov., sp. nov., Dictyobacter kobayashii sp. nov., D. alpinus sp. nov., and D. joshuensis sp. nov. and description of Dictyobacteraceae fam. nov. within the order Ktedonobacterales isolated from Tengu-no-mugimeshi.</title>
        <authorList>
            <person name="Wang C.M."/>
            <person name="Zheng Y."/>
            <person name="Sakai Y."/>
            <person name="Toyoda A."/>
            <person name="Minakuchi Y."/>
            <person name="Abe K."/>
            <person name="Yokota A."/>
            <person name="Yabe S."/>
        </authorList>
    </citation>
    <scope>NUCLEOTIDE SEQUENCE [LARGE SCALE GENOMIC DNA]</scope>
    <source>
        <strain evidence="4">Uno3</strain>
    </source>
</reference>
<dbReference type="Pfam" id="PF01966">
    <property type="entry name" value="HD"/>
    <property type="match status" value="1"/>
</dbReference>
<evidence type="ECO:0000256" key="1">
    <source>
        <dbReference type="ARBA" id="ARBA00022741"/>
    </source>
</evidence>
<sequence>MNIHTIHHAFFCPSGPLWSLDWDSLVQTFPWLQRMAGVPQNPIYHAEGDVQIHTRMVAESLISQDEWRQLSLVDQTLLFAAALWHDVGKPLCTKIEEDGKITSRGHARKGEQIARQLLWTGEESTPILPFAQREYIAALVRFHGLPLQFLDKYQPERMLLAASLHIRLDHLALLAEADVYGRICADQQELLTRVELFRSYAQELGCYTQPYPFANRQGRFVYFQKEQGDPTYEAYEQAKFEVVLLSGLPGAGKDTWIRSHLAEWPMVSLDSIRQELKIDAEGPQGLVIQTAKERARTYLRRKQSFVWNATNISKQLRQPLIELFTSYGASTRIVYLEAPFTTILQRNRERAASVPEAIIYKLLHKLEVPDLTEAQQVDYYTES</sequence>
<proteinExistence type="predicted"/>
<comment type="caution">
    <text evidence="3">The sequence shown here is derived from an EMBL/GenBank/DDBJ whole genome shotgun (WGS) entry which is preliminary data.</text>
</comment>
<dbReference type="NCBIfam" id="TIGR00277">
    <property type="entry name" value="HDIG"/>
    <property type="match status" value="1"/>
</dbReference>
<protein>
    <recommendedName>
        <fullName evidence="2">HD domain-containing protein</fullName>
    </recommendedName>
</protein>
<dbReference type="CDD" id="cd00077">
    <property type="entry name" value="HDc"/>
    <property type="match status" value="1"/>
</dbReference>
<dbReference type="InterPro" id="IPR027417">
    <property type="entry name" value="P-loop_NTPase"/>
</dbReference>
<accession>A0A401ZXJ0</accession>
<dbReference type="PANTHER" id="PTHR47545">
    <property type="entry name" value="MULTIFUNCTIONAL CCA PROTEIN"/>
    <property type="match status" value="1"/>
</dbReference>
<dbReference type="SUPFAM" id="SSF52540">
    <property type="entry name" value="P-loop containing nucleoside triphosphate hydrolases"/>
    <property type="match status" value="1"/>
</dbReference>
<evidence type="ECO:0000259" key="2">
    <source>
        <dbReference type="Pfam" id="PF01966"/>
    </source>
</evidence>
<feature type="domain" description="HD" evidence="2">
    <location>
        <begin position="52"/>
        <end position="145"/>
    </location>
</feature>
<dbReference type="OrthoDB" id="9805698at2"/>
<dbReference type="Pfam" id="PF13671">
    <property type="entry name" value="AAA_33"/>
    <property type="match status" value="1"/>
</dbReference>
<dbReference type="PANTHER" id="PTHR47545:SF1">
    <property type="entry name" value="MULTIFUNCTIONAL CCA PROTEIN"/>
    <property type="match status" value="1"/>
</dbReference>
<dbReference type="InterPro" id="IPR006675">
    <property type="entry name" value="HDIG_dom"/>
</dbReference>
<evidence type="ECO:0000313" key="3">
    <source>
        <dbReference type="EMBL" id="GCE11561.1"/>
    </source>
</evidence>
<dbReference type="Gene3D" id="3.40.50.300">
    <property type="entry name" value="P-loop containing nucleotide triphosphate hydrolases"/>
    <property type="match status" value="1"/>
</dbReference>
<gene>
    <name evidence="3" type="ORF">KTT_14200</name>
</gene>
<dbReference type="EMBL" id="BIFR01000001">
    <property type="protein sequence ID" value="GCE11561.1"/>
    <property type="molecule type" value="Genomic_DNA"/>
</dbReference>
<dbReference type="RefSeq" id="WP_126579253.1">
    <property type="nucleotide sequence ID" value="NZ_BIFR01000001.1"/>
</dbReference>
<name>A0A401ZXJ0_9CHLR</name>